<keyword evidence="2" id="KW-1185">Reference proteome</keyword>
<name>A0A6A6L404_HEVBR</name>
<dbReference type="Proteomes" id="UP000467840">
    <property type="component" value="Chromosome 7"/>
</dbReference>
<gene>
    <name evidence="1" type="ORF">GH714_019293</name>
</gene>
<protein>
    <submittedName>
        <fullName evidence="1">Uncharacterized protein</fullName>
    </submittedName>
</protein>
<evidence type="ECO:0000313" key="2">
    <source>
        <dbReference type="Proteomes" id="UP000467840"/>
    </source>
</evidence>
<comment type="caution">
    <text evidence="1">The sequence shown here is derived from an EMBL/GenBank/DDBJ whole genome shotgun (WGS) entry which is preliminary data.</text>
</comment>
<dbReference type="InterPro" id="IPR012340">
    <property type="entry name" value="NA-bd_OB-fold"/>
</dbReference>
<organism evidence="1 2">
    <name type="scientific">Hevea brasiliensis</name>
    <name type="common">Para rubber tree</name>
    <name type="synonym">Siphonia brasiliensis</name>
    <dbReference type="NCBI Taxonomy" id="3981"/>
    <lineage>
        <taxon>Eukaryota</taxon>
        <taxon>Viridiplantae</taxon>
        <taxon>Streptophyta</taxon>
        <taxon>Embryophyta</taxon>
        <taxon>Tracheophyta</taxon>
        <taxon>Spermatophyta</taxon>
        <taxon>Magnoliopsida</taxon>
        <taxon>eudicotyledons</taxon>
        <taxon>Gunneridae</taxon>
        <taxon>Pentapetalae</taxon>
        <taxon>rosids</taxon>
        <taxon>fabids</taxon>
        <taxon>Malpighiales</taxon>
        <taxon>Euphorbiaceae</taxon>
        <taxon>Crotonoideae</taxon>
        <taxon>Micrandreae</taxon>
        <taxon>Hevea</taxon>
    </lineage>
</organism>
<reference evidence="1 2" key="1">
    <citation type="journal article" date="2020" name="Mol. Plant">
        <title>The Chromosome-Based Rubber Tree Genome Provides New Insights into Spurge Genome Evolution and Rubber Biosynthesis.</title>
        <authorList>
            <person name="Liu J."/>
            <person name="Shi C."/>
            <person name="Shi C.C."/>
            <person name="Li W."/>
            <person name="Zhang Q.J."/>
            <person name="Zhang Y."/>
            <person name="Li K."/>
            <person name="Lu H.F."/>
            <person name="Shi C."/>
            <person name="Zhu S.T."/>
            <person name="Xiao Z.Y."/>
            <person name="Nan H."/>
            <person name="Yue Y."/>
            <person name="Zhu X.G."/>
            <person name="Wu Y."/>
            <person name="Hong X.N."/>
            <person name="Fan G.Y."/>
            <person name="Tong Y."/>
            <person name="Zhang D."/>
            <person name="Mao C.L."/>
            <person name="Liu Y.L."/>
            <person name="Hao S.J."/>
            <person name="Liu W.Q."/>
            <person name="Lv M.Q."/>
            <person name="Zhang H.B."/>
            <person name="Liu Y."/>
            <person name="Hu-Tang G.R."/>
            <person name="Wang J.P."/>
            <person name="Wang J.H."/>
            <person name="Sun Y.H."/>
            <person name="Ni S.B."/>
            <person name="Chen W.B."/>
            <person name="Zhang X.C."/>
            <person name="Jiao Y.N."/>
            <person name="Eichler E.E."/>
            <person name="Li G.H."/>
            <person name="Liu X."/>
            <person name="Gao L.Z."/>
        </authorList>
    </citation>
    <scope>NUCLEOTIDE SEQUENCE [LARGE SCALE GENOMIC DNA]</scope>
    <source>
        <strain evidence="2">cv. GT1</strain>
        <tissue evidence="1">Leaf</tissue>
    </source>
</reference>
<dbReference type="SUPFAM" id="SSF50249">
    <property type="entry name" value="Nucleic acid-binding proteins"/>
    <property type="match status" value="1"/>
</dbReference>
<evidence type="ECO:0000313" key="1">
    <source>
        <dbReference type="EMBL" id="KAF2294803.1"/>
    </source>
</evidence>
<dbReference type="EMBL" id="JAAGAX010000013">
    <property type="protein sequence ID" value="KAF2294803.1"/>
    <property type="molecule type" value="Genomic_DNA"/>
</dbReference>
<accession>A0A6A6L404</accession>
<dbReference type="AlphaFoldDB" id="A0A6A6L404"/>
<proteinExistence type="predicted"/>
<sequence>MVMLRAKFLLHTGPWRIWLKGDAFKALFRGNAHNRLETYCKTEEVLMDVLIWGIAAQNRVVSWMVPSTDFIRHLSRGKDALRKFHFDYQYRYN</sequence>